<comment type="caution">
    <text evidence="2">The sequence shown here is derived from an EMBL/GenBank/DDBJ whole genome shotgun (WGS) entry which is preliminary data.</text>
</comment>
<dbReference type="Pfam" id="PF00570">
    <property type="entry name" value="HRDC"/>
    <property type="match status" value="1"/>
</dbReference>
<name>A0A9D2UHI5_9BACT</name>
<dbReference type="Gene3D" id="3.40.50.300">
    <property type="entry name" value="P-loop containing nucleotide triphosphate hydrolases"/>
    <property type="match status" value="2"/>
</dbReference>
<dbReference type="GO" id="GO:0003678">
    <property type="term" value="F:DNA helicase activity"/>
    <property type="evidence" value="ECO:0007669"/>
    <property type="project" value="InterPro"/>
</dbReference>
<dbReference type="InterPro" id="IPR010997">
    <property type="entry name" value="HRDC-like_sf"/>
</dbReference>
<sequence length="716" mass="79210">METDADRLAAWRIVTETDANLFLTGKAGTGKTTFLRELQERCPKRMVVLAPTGIAAINAGGVTIHSFFQLPFAPFMPESSFGRGSGAKYDFRYNKQRLELIRTIDLIVIDEISMVRADLLDEVDYVLRRFRDRTRPFGGVQMVMIGDLAQLPPVVKDDEWDMLRTTYDTPYFFSSNALRSADFFIIELSKVYRQSDETFIALLNKVRDNTLDDAALAMLNSRYVEGFTPPEGTHYIRLTTHNAMASQINESELARLPAEAHTFVAGVTGKFPSYSYPTDEQLVLKAGAQVMFVKNGTCGTVRYCNGTLGHIDSIDDETVTVTIDETGEDVTLHREVWTNTRYAIDRSTKAIVEEVEGTFMQFPLKLAWAITIHKSQGLTFDRAIIDAAGSFSHGQAYVALSRCRTLGGMVLSRPLTLRSVITDSKVETFMVGARSHVPTAGTLDTLRKRYYTRLLDGLFDFTEIATSLDKLRHTADSHLAKTYPALSAMLADMASTLSADLTAVAGRFHHQYSAMAASSPDPETDGALAARLAKATTYFTARLQPLSDEADTVTADIDNAATKKAFDEALDTLRRAMLLKLALLRHVGAEGFDINGYLHAKAVATIETGAMRLRRKRRPAPSEPDGNADITHPDLYDKLIKWRDDEARSLGKPVYTVVRQSAIAAIAGTLPRDKAALLAIPHFGPKTFERYGREILAIIDSYLGDTAPGGLWHDEG</sequence>
<dbReference type="InterPro" id="IPR010285">
    <property type="entry name" value="DNA_helicase_pif1-like_DEAD"/>
</dbReference>
<dbReference type="GO" id="GO:0003676">
    <property type="term" value="F:nucleic acid binding"/>
    <property type="evidence" value="ECO:0007669"/>
    <property type="project" value="InterPro"/>
</dbReference>
<dbReference type="Pfam" id="PF05970">
    <property type="entry name" value="PIF1"/>
    <property type="match status" value="1"/>
</dbReference>
<dbReference type="PANTHER" id="PTHR47642">
    <property type="entry name" value="ATP-DEPENDENT DNA HELICASE"/>
    <property type="match status" value="1"/>
</dbReference>
<dbReference type="InterPro" id="IPR051055">
    <property type="entry name" value="PIF1_helicase"/>
</dbReference>
<dbReference type="InterPro" id="IPR044876">
    <property type="entry name" value="HRDC_dom_sf"/>
</dbReference>
<evidence type="ECO:0000313" key="2">
    <source>
        <dbReference type="EMBL" id="HJD52530.1"/>
    </source>
</evidence>
<dbReference type="SUPFAM" id="SSF52540">
    <property type="entry name" value="P-loop containing nucleoside triphosphate hydrolases"/>
    <property type="match status" value="2"/>
</dbReference>
<reference evidence="2" key="1">
    <citation type="journal article" date="2021" name="PeerJ">
        <title>Extensive microbial diversity within the chicken gut microbiome revealed by metagenomics and culture.</title>
        <authorList>
            <person name="Gilroy R."/>
            <person name="Ravi A."/>
            <person name="Getino M."/>
            <person name="Pursley I."/>
            <person name="Horton D.L."/>
            <person name="Alikhan N.F."/>
            <person name="Baker D."/>
            <person name="Gharbi K."/>
            <person name="Hall N."/>
            <person name="Watson M."/>
            <person name="Adriaenssens E.M."/>
            <person name="Foster-Nyarko E."/>
            <person name="Jarju S."/>
            <person name="Secka A."/>
            <person name="Antonio M."/>
            <person name="Oren A."/>
            <person name="Chaudhuri R.R."/>
            <person name="La Ragione R."/>
            <person name="Hildebrand F."/>
            <person name="Pallen M.J."/>
        </authorList>
    </citation>
    <scope>NUCLEOTIDE SEQUENCE</scope>
    <source>
        <strain evidence="2">MalCec1-1739</strain>
    </source>
</reference>
<dbReference type="GO" id="GO:0006281">
    <property type="term" value="P:DNA repair"/>
    <property type="evidence" value="ECO:0007669"/>
    <property type="project" value="InterPro"/>
</dbReference>
<dbReference type="PROSITE" id="PS50967">
    <property type="entry name" value="HRDC"/>
    <property type="match status" value="1"/>
</dbReference>
<dbReference type="InterPro" id="IPR002121">
    <property type="entry name" value="HRDC_dom"/>
</dbReference>
<dbReference type="SMART" id="SM00382">
    <property type="entry name" value="AAA"/>
    <property type="match status" value="1"/>
</dbReference>
<dbReference type="FunFam" id="3.40.50.300:FF:001498">
    <property type="entry name" value="ATP-dependent DNA helicase"/>
    <property type="match status" value="1"/>
</dbReference>
<feature type="domain" description="HRDC" evidence="1">
    <location>
        <begin position="629"/>
        <end position="709"/>
    </location>
</feature>
<gene>
    <name evidence="2" type="ORF">IAA93_02220</name>
</gene>
<dbReference type="Gene3D" id="1.10.150.80">
    <property type="entry name" value="HRDC domain"/>
    <property type="match status" value="1"/>
</dbReference>
<evidence type="ECO:0000313" key="3">
    <source>
        <dbReference type="Proteomes" id="UP000787625"/>
    </source>
</evidence>
<reference evidence="2" key="2">
    <citation type="submission" date="2021-04" db="EMBL/GenBank/DDBJ databases">
        <authorList>
            <person name="Gilroy R."/>
        </authorList>
    </citation>
    <scope>NUCLEOTIDE SEQUENCE</scope>
    <source>
        <strain evidence="2">MalCec1-1739</strain>
    </source>
</reference>
<dbReference type="AlphaFoldDB" id="A0A9D2UHI5"/>
<dbReference type="GO" id="GO:0000166">
    <property type="term" value="F:nucleotide binding"/>
    <property type="evidence" value="ECO:0007669"/>
    <property type="project" value="InterPro"/>
</dbReference>
<dbReference type="EMBL" id="DWUP01000045">
    <property type="protein sequence ID" value="HJD52530.1"/>
    <property type="molecule type" value="Genomic_DNA"/>
</dbReference>
<organism evidence="2 3">
    <name type="scientific">Candidatus Avibacteroides avistercoris</name>
    <dbReference type="NCBI Taxonomy" id="2840690"/>
    <lineage>
        <taxon>Bacteria</taxon>
        <taxon>Pseudomonadati</taxon>
        <taxon>Bacteroidota</taxon>
        <taxon>Bacteroidia</taxon>
        <taxon>Bacteroidales</taxon>
        <taxon>Bacteroidaceae</taxon>
        <taxon>Bacteroidaceae incertae sedis</taxon>
        <taxon>Candidatus Avibacteroides</taxon>
    </lineage>
</organism>
<dbReference type="Proteomes" id="UP000787625">
    <property type="component" value="Unassembled WGS sequence"/>
</dbReference>
<dbReference type="PANTHER" id="PTHR47642:SF6">
    <property type="entry name" value="ATP-DEPENDENT DNA HELICASE"/>
    <property type="match status" value="1"/>
</dbReference>
<dbReference type="CDD" id="cd18037">
    <property type="entry name" value="DEXSc_Pif1_like"/>
    <property type="match status" value="1"/>
</dbReference>
<evidence type="ECO:0000259" key="1">
    <source>
        <dbReference type="PROSITE" id="PS50967"/>
    </source>
</evidence>
<dbReference type="SUPFAM" id="SSF47819">
    <property type="entry name" value="HRDC-like"/>
    <property type="match status" value="1"/>
</dbReference>
<protein>
    <submittedName>
        <fullName evidence="2">AAA family ATPase</fullName>
    </submittedName>
</protein>
<dbReference type="CDD" id="cd18809">
    <property type="entry name" value="SF1_C_RecD"/>
    <property type="match status" value="1"/>
</dbReference>
<dbReference type="InterPro" id="IPR027417">
    <property type="entry name" value="P-loop_NTPase"/>
</dbReference>
<dbReference type="SMART" id="SM00341">
    <property type="entry name" value="HRDC"/>
    <property type="match status" value="1"/>
</dbReference>
<accession>A0A9D2UHI5</accession>
<dbReference type="InterPro" id="IPR003593">
    <property type="entry name" value="AAA+_ATPase"/>
</dbReference>
<dbReference type="GO" id="GO:0000723">
    <property type="term" value="P:telomere maintenance"/>
    <property type="evidence" value="ECO:0007669"/>
    <property type="project" value="InterPro"/>
</dbReference>
<proteinExistence type="predicted"/>